<dbReference type="InterPro" id="IPR020058">
    <property type="entry name" value="Glu/Gln-tRNA-synth_Ib_cat-dom"/>
</dbReference>
<dbReference type="EMBL" id="DVOT01000258">
    <property type="protein sequence ID" value="HIV29204.1"/>
    <property type="molecule type" value="Genomic_DNA"/>
</dbReference>
<dbReference type="PRINTS" id="PR00987">
    <property type="entry name" value="TRNASYNTHGLU"/>
</dbReference>
<dbReference type="AlphaFoldDB" id="A0A9D1PA08"/>
<keyword evidence="6 8" id="KW-0648">Protein biosynthesis</keyword>
<dbReference type="Gene3D" id="2.40.240.10">
    <property type="entry name" value="Ribosomal Protein L25, Chain P"/>
    <property type="match status" value="2"/>
</dbReference>
<dbReference type="InterPro" id="IPR050132">
    <property type="entry name" value="Gln/Glu-tRNA_Ligase"/>
</dbReference>
<evidence type="ECO:0000259" key="13">
    <source>
        <dbReference type="Pfam" id="PF20974"/>
    </source>
</evidence>
<evidence type="ECO:0000256" key="1">
    <source>
        <dbReference type="ARBA" id="ARBA00005594"/>
    </source>
</evidence>
<dbReference type="PANTHER" id="PTHR43097">
    <property type="entry name" value="GLUTAMINE-TRNA LIGASE"/>
    <property type="match status" value="1"/>
</dbReference>
<feature type="domain" description="Glutamyl/glutaminyl-tRNA synthetase class Ib catalytic" evidence="11">
    <location>
        <begin position="38"/>
        <end position="345"/>
    </location>
</feature>
<evidence type="ECO:0000256" key="5">
    <source>
        <dbReference type="ARBA" id="ARBA00022840"/>
    </source>
</evidence>
<dbReference type="Pfam" id="PF20974">
    <property type="entry name" value="tRNA-synt_1c_C2"/>
    <property type="match status" value="1"/>
</dbReference>
<keyword evidence="2 8" id="KW-0963">Cytoplasm</keyword>
<name>A0A9D1PA08_9FIRM</name>
<feature type="binding site" evidence="8">
    <location>
        <begin position="270"/>
        <end position="271"/>
    </location>
    <ligand>
        <name>ATP</name>
        <dbReference type="ChEBI" id="CHEBI:30616"/>
    </ligand>
</feature>
<feature type="binding site" evidence="8">
    <location>
        <position position="77"/>
    </location>
    <ligand>
        <name>L-glutamine</name>
        <dbReference type="ChEBI" id="CHEBI:58359"/>
    </ligand>
</feature>
<feature type="binding site" evidence="8">
    <location>
        <position position="221"/>
    </location>
    <ligand>
        <name>L-glutamine</name>
        <dbReference type="ChEBI" id="CHEBI:58359"/>
    </ligand>
</feature>
<comment type="similarity">
    <text evidence="1 8 9">Belongs to the class-I aminoacyl-tRNA synthetase family.</text>
</comment>
<protein>
    <recommendedName>
        <fullName evidence="8">Glutamine--tRNA ligase</fullName>
        <ecNumber evidence="8">6.1.1.18</ecNumber>
    </recommendedName>
    <alternativeName>
        <fullName evidence="8">Glutaminyl-tRNA synthetase</fullName>
        <shortName evidence="8">GlnRS</shortName>
    </alternativeName>
</protein>
<reference evidence="14" key="1">
    <citation type="submission" date="2020-10" db="EMBL/GenBank/DDBJ databases">
        <authorList>
            <person name="Gilroy R."/>
        </authorList>
    </citation>
    <scope>NUCLEOTIDE SEQUENCE</scope>
    <source>
        <strain evidence="14">CHK183-6373</strain>
    </source>
</reference>
<dbReference type="InterPro" id="IPR049437">
    <property type="entry name" value="tRNA-synt_1c_C2"/>
</dbReference>
<evidence type="ECO:0000256" key="10">
    <source>
        <dbReference type="SAM" id="MobiDB-lite"/>
    </source>
</evidence>
<comment type="caution">
    <text evidence="8">Lacks conserved residue(s) required for the propagation of feature annotation.</text>
</comment>
<dbReference type="InterPro" id="IPR011035">
    <property type="entry name" value="Ribosomal_bL25/Gln-tRNA_synth"/>
</dbReference>
<comment type="subcellular location">
    <subcellularLocation>
        <location evidence="8">Cytoplasm</location>
    </subcellularLocation>
</comment>
<evidence type="ECO:0000256" key="3">
    <source>
        <dbReference type="ARBA" id="ARBA00022598"/>
    </source>
</evidence>
<dbReference type="NCBIfam" id="TIGR00440">
    <property type="entry name" value="glnS"/>
    <property type="match status" value="1"/>
</dbReference>
<dbReference type="GO" id="GO:0004819">
    <property type="term" value="F:glutamine-tRNA ligase activity"/>
    <property type="evidence" value="ECO:0007669"/>
    <property type="project" value="UniProtKB-UniRule"/>
</dbReference>
<dbReference type="FunFam" id="2.40.240.10:FF:000007">
    <property type="entry name" value="Glutamine--tRNA ligase"/>
    <property type="match status" value="1"/>
</dbReference>
<feature type="binding site" evidence="8">
    <location>
        <begin position="45"/>
        <end position="47"/>
    </location>
    <ligand>
        <name>ATP</name>
        <dbReference type="ChEBI" id="CHEBI:30616"/>
    </ligand>
</feature>
<dbReference type="FunFam" id="3.40.50.620:FF:000037">
    <property type="entry name" value="Glutamine--tRNA ligase cytoplasmic"/>
    <property type="match status" value="1"/>
</dbReference>
<dbReference type="PANTHER" id="PTHR43097:SF5">
    <property type="entry name" value="GLUTAMATE--TRNA LIGASE"/>
    <property type="match status" value="1"/>
</dbReference>
<feature type="domain" description="tRNA synthetases class I (E and Q) anti-codon binding" evidence="13">
    <location>
        <begin position="466"/>
        <end position="549"/>
    </location>
</feature>
<evidence type="ECO:0000256" key="8">
    <source>
        <dbReference type="HAMAP-Rule" id="MF_00126"/>
    </source>
</evidence>
<dbReference type="InterPro" id="IPR022861">
    <property type="entry name" value="Gln_tRNA_ligase_bac"/>
</dbReference>
<dbReference type="HAMAP" id="MF_00126">
    <property type="entry name" value="Gln_tRNA_synth"/>
    <property type="match status" value="1"/>
</dbReference>
<evidence type="ECO:0000313" key="15">
    <source>
        <dbReference type="Proteomes" id="UP000886884"/>
    </source>
</evidence>
<dbReference type="Pfam" id="PF00749">
    <property type="entry name" value="tRNA-synt_1c"/>
    <property type="match status" value="1"/>
</dbReference>
<evidence type="ECO:0000256" key="4">
    <source>
        <dbReference type="ARBA" id="ARBA00022741"/>
    </source>
</evidence>
<dbReference type="InterPro" id="IPR000924">
    <property type="entry name" value="Glu/Gln-tRNA-synth"/>
</dbReference>
<evidence type="ECO:0000256" key="2">
    <source>
        <dbReference type="ARBA" id="ARBA00022490"/>
    </source>
</evidence>
<comment type="caution">
    <text evidence="14">The sequence shown here is derived from an EMBL/GenBank/DDBJ whole genome shotgun (WGS) entry which is preliminary data.</text>
</comment>
<feature type="short sequence motif" description="'KMSKS' region" evidence="8">
    <location>
        <begin position="277"/>
        <end position="281"/>
    </location>
</feature>
<evidence type="ECO:0000259" key="11">
    <source>
        <dbReference type="Pfam" id="PF00749"/>
    </source>
</evidence>
<dbReference type="InterPro" id="IPR014729">
    <property type="entry name" value="Rossmann-like_a/b/a_fold"/>
</dbReference>
<evidence type="ECO:0000256" key="7">
    <source>
        <dbReference type="ARBA" id="ARBA00023146"/>
    </source>
</evidence>
<evidence type="ECO:0000313" key="14">
    <source>
        <dbReference type="EMBL" id="HIV29204.1"/>
    </source>
</evidence>
<dbReference type="SUPFAM" id="SSF50715">
    <property type="entry name" value="Ribosomal protein L25-like"/>
    <property type="match status" value="1"/>
</dbReference>
<dbReference type="SUPFAM" id="SSF52374">
    <property type="entry name" value="Nucleotidylyl transferase"/>
    <property type="match status" value="1"/>
</dbReference>
<keyword evidence="3 8" id="KW-0436">Ligase</keyword>
<evidence type="ECO:0000256" key="9">
    <source>
        <dbReference type="RuleBase" id="RU363037"/>
    </source>
</evidence>
<dbReference type="Gene3D" id="3.40.50.620">
    <property type="entry name" value="HUPs"/>
    <property type="match status" value="1"/>
</dbReference>
<evidence type="ECO:0000259" key="12">
    <source>
        <dbReference type="Pfam" id="PF03950"/>
    </source>
</evidence>
<dbReference type="InterPro" id="IPR020059">
    <property type="entry name" value="Glu/Gln-tRNA-synth_Ib_codon-bd"/>
</dbReference>
<comment type="catalytic activity">
    <reaction evidence="8">
        <text>tRNA(Gln) + L-glutamine + ATP = L-glutaminyl-tRNA(Gln) + AMP + diphosphate</text>
        <dbReference type="Rhea" id="RHEA:20121"/>
        <dbReference type="Rhea" id="RHEA-COMP:9662"/>
        <dbReference type="Rhea" id="RHEA-COMP:9681"/>
        <dbReference type="ChEBI" id="CHEBI:30616"/>
        <dbReference type="ChEBI" id="CHEBI:33019"/>
        <dbReference type="ChEBI" id="CHEBI:58359"/>
        <dbReference type="ChEBI" id="CHEBI:78442"/>
        <dbReference type="ChEBI" id="CHEBI:78521"/>
        <dbReference type="ChEBI" id="CHEBI:456215"/>
        <dbReference type="EC" id="6.1.1.18"/>
    </reaction>
</comment>
<feature type="binding site" evidence="8">
    <location>
        <begin position="278"/>
        <end position="280"/>
    </location>
    <ligand>
        <name>ATP</name>
        <dbReference type="ChEBI" id="CHEBI:30616"/>
    </ligand>
</feature>
<dbReference type="Pfam" id="PF03950">
    <property type="entry name" value="tRNA-synt_1c_C"/>
    <property type="match status" value="1"/>
</dbReference>
<feature type="region of interest" description="Disordered" evidence="10">
    <location>
        <begin position="138"/>
        <end position="159"/>
    </location>
</feature>
<dbReference type="InterPro" id="IPR004514">
    <property type="entry name" value="Gln-tRNA-synth"/>
</dbReference>
<keyword evidence="4 8" id="KW-0547">Nucleotide-binding</keyword>
<gene>
    <name evidence="8" type="primary">glnS</name>
    <name evidence="14" type="ORF">IAA64_14690</name>
</gene>
<dbReference type="GO" id="GO:0005829">
    <property type="term" value="C:cytosol"/>
    <property type="evidence" value="ECO:0007669"/>
    <property type="project" value="TreeGrafter"/>
</dbReference>
<dbReference type="CDD" id="cd00807">
    <property type="entry name" value="GlnRS_core"/>
    <property type="match status" value="1"/>
</dbReference>
<dbReference type="GO" id="GO:0006424">
    <property type="term" value="P:glutamyl-tRNA aminoacylation"/>
    <property type="evidence" value="ECO:0007669"/>
    <property type="project" value="UniProtKB-UniRule"/>
</dbReference>
<dbReference type="InterPro" id="IPR020056">
    <property type="entry name" value="Rbsml_bL25/Gln-tRNA_synth_N"/>
</dbReference>
<feature type="binding site" evidence="8">
    <location>
        <begin position="51"/>
        <end position="57"/>
    </location>
    <ligand>
        <name>ATP</name>
        <dbReference type="ChEBI" id="CHEBI:30616"/>
    </ligand>
</feature>
<proteinExistence type="inferred from homology"/>
<accession>A0A9D1PA08</accession>
<organism evidence="14 15">
    <name type="scientific">Candidatus Ornithocaccomicrobium faecavium</name>
    <dbReference type="NCBI Taxonomy" id="2840890"/>
    <lineage>
        <taxon>Bacteria</taxon>
        <taxon>Bacillati</taxon>
        <taxon>Bacillota</taxon>
        <taxon>Clostridia</taxon>
        <taxon>Candidatus Ornithocaccomicrobium</taxon>
    </lineage>
</organism>
<reference evidence="14" key="2">
    <citation type="journal article" date="2021" name="PeerJ">
        <title>Extensive microbial diversity within the chicken gut microbiome revealed by metagenomics and culture.</title>
        <authorList>
            <person name="Gilroy R."/>
            <person name="Ravi A."/>
            <person name="Getino M."/>
            <person name="Pursley I."/>
            <person name="Horton D.L."/>
            <person name="Alikhan N.F."/>
            <person name="Baker D."/>
            <person name="Gharbi K."/>
            <person name="Hall N."/>
            <person name="Watson M."/>
            <person name="Adriaenssens E.M."/>
            <person name="Foster-Nyarko E."/>
            <person name="Jarju S."/>
            <person name="Secka A."/>
            <person name="Antonio M."/>
            <person name="Oren A."/>
            <person name="Chaudhuri R.R."/>
            <person name="La Ragione R."/>
            <person name="Hildebrand F."/>
            <person name="Pallen M.J."/>
        </authorList>
    </citation>
    <scope>NUCLEOTIDE SEQUENCE</scope>
    <source>
        <strain evidence="14">CHK183-6373</strain>
    </source>
</reference>
<feature type="domain" description="Glutamyl/glutaminyl-tRNA synthetase class Ib anti-codon binding" evidence="12">
    <location>
        <begin position="349"/>
        <end position="449"/>
    </location>
</feature>
<keyword evidence="7 8" id="KW-0030">Aminoacyl-tRNA synthetase</keyword>
<dbReference type="GO" id="GO:0005524">
    <property type="term" value="F:ATP binding"/>
    <property type="evidence" value="ECO:0007669"/>
    <property type="project" value="UniProtKB-UniRule"/>
</dbReference>
<keyword evidence="5 8" id="KW-0067">ATP-binding</keyword>
<dbReference type="EC" id="6.1.1.18" evidence="8"/>
<dbReference type="NCBIfam" id="NF011291">
    <property type="entry name" value="PRK14703.1"/>
    <property type="match status" value="1"/>
</dbReference>
<dbReference type="Proteomes" id="UP000886884">
    <property type="component" value="Unassembled WGS sequence"/>
</dbReference>
<dbReference type="GO" id="GO:0006425">
    <property type="term" value="P:glutaminyl-tRNA aminoacylation"/>
    <property type="evidence" value="ECO:0007669"/>
    <property type="project" value="UniProtKB-UniRule"/>
</dbReference>
<comment type="subunit">
    <text evidence="8">Monomer.</text>
</comment>
<feature type="short sequence motif" description="'HIGH' region" evidence="8">
    <location>
        <begin position="44"/>
        <end position="54"/>
    </location>
</feature>
<evidence type="ECO:0000256" key="6">
    <source>
        <dbReference type="ARBA" id="ARBA00022917"/>
    </source>
</evidence>
<sequence>MTLIVRKGEFAVTEEKRAANFIEEFIDEDLKAGRFDRVHTRFPPEPNGYLHIGHAKALCIDFGIAKKYGGECNLRFDDTNPTKEDTEYVDGIMEDIRWLGYEWKNLYFASDFFDKLYEIACEMIRKGVAYVDDQSSEEMRKNRGTLRTPGVNSPYRDRSPEENLDLFQRMKAGEFPDGSRVLRAKIDMASPNVLMRDPTMYRILRHHHHRAGDKWCIYPMYDFQHPIQDAIEGITHSLCSLEYEIHRPLYDWMVQQAGFEHPPRQIEFARLNITRTVMSKRYLRRLVEEGYVSGWDDPRMPTLVAMRRRGYPPEAIRDFIERVGVAKADSEVDGALLEHCVREALGESAPRAMAVLRPLKVTLSNWGEDEIDELTMENHPDHPEMGERTVKFGKVLYIEREDFMEDPPKKFFRLAPGREARLKGAYIIRCDEVVKDENGEVIELICSVDRESRSGSEGSMRKVKATLHWVAACEAKPIEARLYEPILAEDIAEEEDTEGEEESAEKPDFIDRLNPTSLTVEHGYAEPAIADAEVGARFQFLRMGYFCKDPDSTQGVCVFNRTVPLKDSWAKAQNAR</sequence>